<organism evidence="1 2">
    <name type="scientific">Laetiporus sulphureus 93-53</name>
    <dbReference type="NCBI Taxonomy" id="1314785"/>
    <lineage>
        <taxon>Eukaryota</taxon>
        <taxon>Fungi</taxon>
        <taxon>Dikarya</taxon>
        <taxon>Basidiomycota</taxon>
        <taxon>Agaricomycotina</taxon>
        <taxon>Agaricomycetes</taxon>
        <taxon>Polyporales</taxon>
        <taxon>Laetiporus</taxon>
    </lineage>
</organism>
<evidence type="ECO:0000313" key="1">
    <source>
        <dbReference type="EMBL" id="KZT00699.1"/>
    </source>
</evidence>
<proteinExistence type="predicted"/>
<evidence type="ECO:0000313" key="2">
    <source>
        <dbReference type="Proteomes" id="UP000076871"/>
    </source>
</evidence>
<sequence>MHKYKSSKARCDVDECCVLHFAWTLQGTSRWVVEVSWSEVLAELARRLWLRELAPGQVIGGERLEEIFPAWITTKIRKPLMEKRGGCDARASASRRRRLIYEIWEKGAKTPPIRWSSSAFVRNGQKRFGRPNCIDDWRTRRSYSAPPGAVVRSHSGSWSGGETVRVLGWDNWPGWARCAIPQRAERAQ</sequence>
<gene>
    <name evidence="1" type="ORF">LAESUDRAFT_717967</name>
</gene>
<dbReference type="RefSeq" id="XP_040758439.1">
    <property type="nucleotide sequence ID" value="XM_040907381.1"/>
</dbReference>
<dbReference type="Proteomes" id="UP000076871">
    <property type="component" value="Unassembled WGS sequence"/>
</dbReference>
<name>A0A165BBV8_9APHY</name>
<dbReference type="GeneID" id="63824410"/>
<reference evidence="1 2" key="1">
    <citation type="journal article" date="2016" name="Mol. Biol. Evol.">
        <title>Comparative Genomics of Early-Diverging Mushroom-Forming Fungi Provides Insights into the Origins of Lignocellulose Decay Capabilities.</title>
        <authorList>
            <person name="Nagy L.G."/>
            <person name="Riley R."/>
            <person name="Tritt A."/>
            <person name="Adam C."/>
            <person name="Daum C."/>
            <person name="Floudas D."/>
            <person name="Sun H."/>
            <person name="Yadav J.S."/>
            <person name="Pangilinan J."/>
            <person name="Larsson K.H."/>
            <person name="Matsuura K."/>
            <person name="Barry K."/>
            <person name="Labutti K."/>
            <person name="Kuo R."/>
            <person name="Ohm R.A."/>
            <person name="Bhattacharya S.S."/>
            <person name="Shirouzu T."/>
            <person name="Yoshinaga Y."/>
            <person name="Martin F.M."/>
            <person name="Grigoriev I.V."/>
            <person name="Hibbett D.S."/>
        </authorList>
    </citation>
    <scope>NUCLEOTIDE SEQUENCE [LARGE SCALE GENOMIC DNA]</scope>
    <source>
        <strain evidence="1 2">93-53</strain>
    </source>
</reference>
<dbReference type="AlphaFoldDB" id="A0A165BBV8"/>
<accession>A0A165BBV8</accession>
<keyword evidence="2" id="KW-1185">Reference proteome</keyword>
<dbReference type="InParanoid" id="A0A165BBV8"/>
<dbReference type="EMBL" id="KV427679">
    <property type="protein sequence ID" value="KZT00699.1"/>
    <property type="molecule type" value="Genomic_DNA"/>
</dbReference>
<protein>
    <submittedName>
        <fullName evidence="1">Uncharacterized protein</fullName>
    </submittedName>
</protein>